<reference evidence="3" key="1">
    <citation type="journal article" date="2020" name="bioRxiv">
        <title>Comparative genomics of Chlamydomonas.</title>
        <authorList>
            <person name="Craig R.J."/>
            <person name="Hasan A.R."/>
            <person name="Ness R.W."/>
            <person name="Keightley P.D."/>
        </authorList>
    </citation>
    <scope>NUCLEOTIDE SEQUENCE</scope>
    <source>
        <strain evidence="3">SAG 7.73</strain>
    </source>
</reference>
<keyword evidence="4" id="KW-1185">Reference proteome</keyword>
<gene>
    <name evidence="3" type="ORF">HXX76_003832</name>
</gene>
<proteinExistence type="inferred from homology"/>
<evidence type="ECO:0000256" key="2">
    <source>
        <dbReference type="ARBA" id="ARBA00040939"/>
    </source>
</evidence>
<accession>A0A835T8X0</accession>
<dbReference type="AlphaFoldDB" id="A0A835T8X0"/>
<dbReference type="SUPFAM" id="SSF158997">
    <property type="entry name" value="Trm112p-like"/>
    <property type="match status" value="1"/>
</dbReference>
<sequence length="81" mass="8432">MVLRTPRAVRAGTPPAIAALLPFIACPLTKSPLRYDPASHRLVNDELGVSYGVSSTGVPQLLPLLGQFVGEQPEAAAGPGR</sequence>
<dbReference type="InterPro" id="IPR005651">
    <property type="entry name" value="Trm112-like"/>
</dbReference>
<dbReference type="Gene3D" id="2.20.25.10">
    <property type="match status" value="1"/>
</dbReference>
<evidence type="ECO:0000313" key="3">
    <source>
        <dbReference type="EMBL" id="KAG2440979.1"/>
    </source>
</evidence>
<comment type="caution">
    <text evidence="3">The sequence shown here is derived from an EMBL/GenBank/DDBJ whole genome shotgun (WGS) entry which is preliminary data.</text>
</comment>
<dbReference type="PANTHER" id="PTHR33505">
    <property type="entry name" value="ZGC:162634"/>
    <property type="match status" value="1"/>
</dbReference>
<evidence type="ECO:0000256" key="1">
    <source>
        <dbReference type="ARBA" id="ARBA00038479"/>
    </source>
</evidence>
<evidence type="ECO:0000313" key="4">
    <source>
        <dbReference type="Proteomes" id="UP000650467"/>
    </source>
</evidence>
<organism evidence="3 4">
    <name type="scientific">Chlamydomonas incerta</name>
    <dbReference type="NCBI Taxonomy" id="51695"/>
    <lineage>
        <taxon>Eukaryota</taxon>
        <taxon>Viridiplantae</taxon>
        <taxon>Chlorophyta</taxon>
        <taxon>core chlorophytes</taxon>
        <taxon>Chlorophyceae</taxon>
        <taxon>CS clade</taxon>
        <taxon>Chlamydomonadales</taxon>
        <taxon>Chlamydomonadaceae</taxon>
        <taxon>Chlamydomonas</taxon>
    </lineage>
</organism>
<dbReference type="OrthoDB" id="1884515at2759"/>
<dbReference type="PANTHER" id="PTHR33505:SF4">
    <property type="entry name" value="PROTEIN PREY, MITOCHONDRIAL"/>
    <property type="match status" value="1"/>
</dbReference>
<dbReference type="EMBL" id="JAEHOC010000006">
    <property type="protein sequence ID" value="KAG2440979.1"/>
    <property type="molecule type" value="Genomic_DNA"/>
</dbReference>
<dbReference type="Pfam" id="PF03966">
    <property type="entry name" value="Trm112p"/>
    <property type="match status" value="1"/>
</dbReference>
<name>A0A835T8X0_CHLIN</name>
<protein>
    <recommendedName>
        <fullName evidence="2">Protein preY, mitochondrial</fullName>
    </recommendedName>
</protein>
<dbReference type="Proteomes" id="UP000650467">
    <property type="component" value="Unassembled WGS sequence"/>
</dbReference>
<comment type="similarity">
    <text evidence="1">Belongs to the PREY family.</text>
</comment>